<evidence type="ECO:0000256" key="1">
    <source>
        <dbReference type="SAM" id="MobiDB-lite"/>
    </source>
</evidence>
<protein>
    <submittedName>
        <fullName evidence="2">Uncharacterized protein</fullName>
    </submittedName>
</protein>
<reference evidence="2 3" key="1">
    <citation type="journal article" date="2018" name="PLoS ONE">
        <title>The draft genome of Kipferlia bialata reveals reductive genome evolution in fornicate parasites.</title>
        <authorList>
            <person name="Tanifuji G."/>
            <person name="Takabayashi S."/>
            <person name="Kume K."/>
            <person name="Takagi M."/>
            <person name="Nakayama T."/>
            <person name="Kamikawa R."/>
            <person name="Inagaki Y."/>
            <person name="Hashimoto T."/>
        </authorList>
    </citation>
    <scope>NUCLEOTIDE SEQUENCE [LARGE SCALE GENOMIC DNA]</scope>
    <source>
        <strain evidence="2">NY0173</strain>
    </source>
</reference>
<evidence type="ECO:0000313" key="3">
    <source>
        <dbReference type="Proteomes" id="UP000265618"/>
    </source>
</evidence>
<comment type="caution">
    <text evidence="2">The sequence shown here is derived from an EMBL/GenBank/DDBJ whole genome shotgun (WGS) entry which is preliminary data.</text>
</comment>
<organism evidence="2 3">
    <name type="scientific">Kipferlia bialata</name>
    <dbReference type="NCBI Taxonomy" id="797122"/>
    <lineage>
        <taxon>Eukaryota</taxon>
        <taxon>Metamonada</taxon>
        <taxon>Carpediemonas-like organisms</taxon>
        <taxon>Kipferlia</taxon>
    </lineage>
</organism>
<sequence>MRVYVHNQGGGDILQVDWPSSQLDLCSEVSDLIAMVQSSLSAEGEGMSESEGEGEGEVGGVGHAPPVPVSITLLDSTSLSPLSPSARIAYLGALADAMDCIRLTAVIEPVVPEDTSDKRHGEPLPDSVDRGHNATSIEHTPIAYAPNLSLDPSCAIIKGTVCNLLSPTLDAVVACDRGRVLQVVPIQDGPPLPGVCHRGVSVAGGRYLLLTQSFEERVDPADGQLRIPVLSLHTIAVRDRVARWVETP</sequence>
<dbReference type="AlphaFoldDB" id="A0A391NY29"/>
<feature type="non-terminal residue" evidence="2">
    <location>
        <position position="248"/>
    </location>
</feature>
<accession>A0A391NY29</accession>
<dbReference type="Proteomes" id="UP000265618">
    <property type="component" value="Unassembled WGS sequence"/>
</dbReference>
<proteinExistence type="predicted"/>
<gene>
    <name evidence="2" type="ORF">KIPB_012851</name>
</gene>
<feature type="compositionally biased region" description="Basic and acidic residues" evidence="1">
    <location>
        <begin position="115"/>
        <end position="132"/>
    </location>
</feature>
<feature type="compositionally biased region" description="Acidic residues" evidence="1">
    <location>
        <begin position="46"/>
        <end position="56"/>
    </location>
</feature>
<feature type="region of interest" description="Disordered" evidence="1">
    <location>
        <begin position="113"/>
        <end position="132"/>
    </location>
</feature>
<evidence type="ECO:0000313" key="2">
    <source>
        <dbReference type="EMBL" id="GCA64008.1"/>
    </source>
</evidence>
<feature type="region of interest" description="Disordered" evidence="1">
    <location>
        <begin position="40"/>
        <end position="63"/>
    </location>
</feature>
<name>A0A391NY29_9EUKA</name>
<dbReference type="EMBL" id="BDIP01005842">
    <property type="protein sequence ID" value="GCA64008.1"/>
    <property type="molecule type" value="Genomic_DNA"/>
</dbReference>
<keyword evidence="3" id="KW-1185">Reference proteome</keyword>